<evidence type="ECO:0000259" key="1">
    <source>
        <dbReference type="PROSITE" id="PS50878"/>
    </source>
</evidence>
<comment type="caution">
    <text evidence="3">The sequence shown here is derived from an EMBL/GenBank/DDBJ whole genome shotgun (WGS) entry which is preliminary data.</text>
</comment>
<reference evidence="3 4" key="1">
    <citation type="submission" date="2017-11" db="EMBL/GenBank/DDBJ databases">
        <title>The genome of Rhizophagus clarus HR1 reveals common genetic basis of auxotrophy among arbuscular mycorrhizal fungi.</title>
        <authorList>
            <person name="Kobayashi Y."/>
        </authorList>
    </citation>
    <scope>NUCLEOTIDE SEQUENCE [LARGE SCALE GENOMIC DNA]</scope>
    <source>
        <strain evidence="3 4">HR1</strain>
    </source>
</reference>
<dbReference type="InterPro" id="IPR002156">
    <property type="entry name" value="RNaseH_domain"/>
</dbReference>
<dbReference type="InterPro" id="IPR036691">
    <property type="entry name" value="Endo/exonu/phosph_ase_sf"/>
</dbReference>
<name>A0A2Z6QZG8_9GLOM</name>
<dbReference type="Gene3D" id="3.30.420.10">
    <property type="entry name" value="Ribonuclease H-like superfamily/Ribonuclease H"/>
    <property type="match status" value="1"/>
</dbReference>
<dbReference type="SUPFAM" id="SSF56672">
    <property type="entry name" value="DNA/RNA polymerases"/>
    <property type="match status" value="1"/>
</dbReference>
<feature type="domain" description="RNase H type-1" evidence="2">
    <location>
        <begin position="1390"/>
        <end position="1540"/>
    </location>
</feature>
<dbReference type="STRING" id="94130.A0A2Z6QZG8"/>
<dbReference type="InterPro" id="IPR043502">
    <property type="entry name" value="DNA/RNA_pol_sf"/>
</dbReference>
<evidence type="ECO:0008006" key="5">
    <source>
        <dbReference type="Google" id="ProtNLM"/>
    </source>
</evidence>
<dbReference type="EMBL" id="BEXD01000247">
    <property type="protein sequence ID" value="GBB85726.1"/>
    <property type="molecule type" value="Genomic_DNA"/>
</dbReference>
<proteinExistence type="predicted"/>
<dbReference type="InterPro" id="IPR012337">
    <property type="entry name" value="RNaseH-like_sf"/>
</dbReference>
<organism evidence="3 4">
    <name type="scientific">Rhizophagus clarus</name>
    <dbReference type="NCBI Taxonomy" id="94130"/>
    <lineage>
        <taxon>Eukaryota</taxon>
        <taxon>Fungi</taxon>
        <taxon>Fungi incertae sedis</taxon>
        <taxon>Mucoromycota</taxon>
        <taxon>Glomeromycotina</taxon>
        <taxon>Glomeromycetes</taxon>
        <taxon>Glomerales</taxon>
        <taxon>Glomeraceae</taxon>
        <taxon>Rhizophagus</taxon>
    </lineage>
</organism>
<dbReference type="InterPro" id="IPR000477">
    <property type="entry name" value="RT_dom"/>
</dbReference>
<dbReference type="Pfam" id="PF00078">
    <property type="entry name" value="RVT_1"/>
    <property type="match status" value="1"/>
</dbReference>
<dbReference type="PROSITE" id="PS50878">
    <property type="entry name" value="RT_POL"/>
    <property type="match status" value="1"/>
</dbReference>
<dbReference type="Gene3D" id="3.60.10.10">
    <property type="entry name" value="Endonuclease/exonuclease/phosphatase"/>
    <property type="match status" value="1"/>
</dbReference>
<sequence>MTDNNFNYDSFVRNPPNPVDIENLSLQDSLFSSVSLSPPLSNSFNISSFNINGLKMHSQNKIEQLNNFFSLKHISFGGVVDTHLHPKQMQFLSKLLSNYTVFSSSLDTSLHIRSSGGVSLFIENSLAPHVHTYTSHSSRLLSVDLYFKGNIKLRIFVVYIPPTSDQALHDSTIDLLIQALSDTKRLGFHHAICGDFNMHLDQFYPIFFNQPQIASKRIHRLFNFLLSSGYVDFTPINFSDSLGTFHRADVITRIDYVWSCPLLKSFLLTSIISDVCDSSLSDHNPIVTYFDSSLLSSSVKLARARQLKRRSHRIFLLDSVSPALWDDFSVHIDASCTVPPNTFASWHINRMCEYLHSSIIAGATAVLPSRMISNDHTPKLPKELETLIQHYRFLNRVLHSIRLLRKYPHSFSSSHDRRWTVYLVRLENIFRLYKFCFTTVPVLPPTLSSCRADNFKHIFDILSHSSSSLRGLHLLKEKEYQDLSIKSHIEKRDLNFDTDISSFINSALSRSRRRIMLDRVFIDHPTTSRMLTDPLDISDAVVNHFQHAVPIKSTPPSHISALPDRWQSEYSPMDSISPMIYDSLLSPPSLDEWLSTISSMPNGKAPGLSMITYEMLKHLGPTANALLLSLIRKCFASADIPDLWRQAMVFPIPKPHEWRCQLQNTRPITLLEVIRKSFVKLFYNRLSSILAAHNVLTGGNFAGLPGGTCRDPIITLESIIHDANCTNSPLWILSQDISKAFDSVHLTMLKFALERIRLPASSIQLILSLFTRQSNRVFTAHGDTPSYRVRIGINQGEVISPLLWVIYIDPLLSVLKKEMLDPYILRSPSLLDTPIDDSSRLLINNLVFMDDSTLISSSKSGLEHMLSITEEFYALNNTSANHHKYVLISNSLPLTTTSNISPVDFNLSLSSLNRVSSISVTPISITSSFQFLGVWFNIKGSRDFVKKQIAKECNSFAVTLHPAKLTAKQVVYLYNTVLIPKLEYRMQVTHLSDKDCYIATRLIRSLVKHKANFSRTLPNPILYLFQALGLINLSSHLIQCHVNNLFLMANSFTSFIQRLFVYRLMLIQFQFLIPVSPLLVTDWSLWSNMNVFKCDYIACTLASMVSTPFRLQHANSSSLCPDLTLPGHTPLYSCMSPKTFKACLKVLRRRHLYYLSQLITPTGTHLISWTAYRTAYIALLPDKCGRSLPHKWYLDIQATTTIPDSHDRLYDHYVCSPADIPAVSLVPGITTNQKNRHWLVTLDGNAAPLFGKQLTVQPKKDTCTIVHWTSDCLSSPGDVIHLHSCLECKAHVPFSAANKYTSVEPRCTFTVSLLRSLILPTHSERIQPSTTEVGSPYSWADLCTMVVSYYTRLSIPPDFSSSLPVVSDDSASPSVLCASSGLPSPVVLPPGSHYRYYTDGSLINLGTPAVSMGWSWVQIIPDAGYLNSVATYAHGTIRNWPSSTRAETAAIYAALSVTPEDSVVSIYTDSQAAIDGLRSCASSSYTNSRFYYKTTNFELWASIECCVREKRLSVFSVKVKGHDGNYWNDFANSLANSAHQSDDTFPLPEAIFTSSHSIRLDDYIVDWNLTWFTLNFSPSHDASFQAHHASRHYTFKFKLFFDDLPLLEKLKITRPDLYIDLLTYRSCCIRKEDLMHFILCSKRRTVMHQILQSYQNHLFSKLRKAGGLADVDPTPMIRKLSSLSCWSISSSNWSSYALIRGCLPKLFIDLFVELSIPRLSAMKVVAAIHNNFVQKLRRRIWNLRTYNKSRWEDAMHITLKLKTTPRPSNLPAISYVPFSSLPPPTHLVTSRDSGTDWIKNSITQGLPWYNHLSGFMGRLTVLLNNSFCRMGCRFL</sequence>
<keyword evidence="4" id="KW-1185">Reference proteome</keyword>
<dbReference type="CDD" id="cd01650">
    <property type="entry name" value="RT_nLTR_like"/>
    <property type="match status" value="1"/>
</dbReference>
<evidence type="ECO:0000313" key="3">
    <source>
        <dbReference type="EMBL" id="GBB85726.1"/>
    </source>
</evidence>
<protein>
    <recommendedName>
        <fullName evidence="5">RNA-directed DNA polymerase from mobile element jockey-like</fullName>
    </recommendedName>
</protein>
<accession>A0A2Z6QZG8</accession>
<dbReference type="GO" id="GO:0003676">
    <property type="term" value="F:nucleic acid binding"/>
    <property type="evidence" value="ECO:0007669"/>
    <property type="project" value="InterPro"/>
</dbReference>
<dbReference type="Proteomes" id="UP000247702">
    <property type="component" value="Unassembled WGS sequence"/>
</dbReference>
<evidence type="ECO:0000259" key="2">
    <source>
        <dbReference type="PROSITE" id="PS50879"/>
    </source>
</evidence>
<dbReference type="GO" id="GO:0004523">
    <property type="term" value="F:RNA-DNA hybrid ribonuclease activity"/>
    <property type="evidence" value="ECO:0007669"/>
    <property type="project" value="InterPro"/>
</dbReference>
<dbReference type="PROSITE" id="PS50879">
    <property type="entry name" value="RNASE_H_1"/>
    <property type="match status" value="1"/>
</dbReference>
<dbReference type="SUPFAM" id="SSF53098">
    <property type="entry name" value="Ribonuclease H-like"/>
    <property type="match status" value="1"/>
</dbReference>
<dbReference type="InterPro" id="IPR036397">
    <property type="entry name" value="RNaseH_sf"/>
</dbReference>
<gene>
    <name evidence="3" type="ORF">RclHR1_01220022</name>
</gene>
<dbReference type="PANTHER" id="PTHR19446">
    <property type="entry name" value="REVERSE TRANSCRIPTASES"/>
    <property type="match status" value="1"/>
</dbReference>
<evidence type="ECO:0000313" key="4">
    <source>
        <dbReference type="Proteomes" id="UP000247702"/>
    </source>
</evidence>
<feature type="domain" description="Reverse transcriptase" evidence="1">
    <location>
        <begin position="633"/>
        <end position="936"/>
    </location>
</feature>
<dbReference type="SUPFAM" id="SSF56219">
    <property type="entry name" value="DNase I-like"/>
    <property type="match status" value="1"/>
</dbReference>
<dbReference type="Pfam" id="PF00075">
    <property type="entry name" value="RNase_H"/>
    <property type="match status" value="1"/>
</dbReference>